<evidence type="ECO:0000313" key="3">
    <source>
        <dbReference type="Proteomes" id="UP001319200"/>
    </source>
</evidence>
<accession>A0AAP2GPX0</accession>
<gene>
    <name evidence="2" type="ORF">KK083_15935</name>
</gene>
<dbReference type="Pfam" id="PF14534">
    <property type="entry name" value="DUF4440"/>
    <property type="match status" value="1"/>
</dbReference>
<dbReference type="InterPro" id="IPR032710">
    <property type="entry name" value="NTF2-like_dom_sf"/>
</dbReference>
<protein>
    <recommendedName>
        <fullName evidence="1">DUF4440 domain-containing protein</fullName>
    </recommendedName>
</protein>
<proteinExistence type="predicted"/>
<dbReference type="SUPFAM" id="SSF54427">
    <property type="entry name" value="NTF2-like"/>
    <property type="match status" value="1"/>
</dbReference>
<organism evidence="2 3">
    <name type="scientific">Chryseosolibacter histidini</name>
    <dbReference type="NCBI Taxonomy" id="2782349"/>
    <lineage>
        <taxon>Bacteria</taxon>
        <taxon>Pseudomonadati</taxon>
        <taxon>Bacteroidota</taxon>
        <taxon>Cytophagia</taxon>
        <taxon>Cytophagales</taxon>
        <taxon>Chryseotaleaceae</taxon>
        <taxon>Chryseosolibacter</taxon>
    </lineage>
</organism>
<dbReference type="InterPro" id="IPR027843">
    <property type="entry name" value="DUF4440"/>
</dbReference>
<evidence type="ECO:0000259" key="1">
    <source>
        <dbReference type="Pfam" id="PF14534"/>
    </source>
</evidence>
<reference evidence="2 3" key="1">
    <citation type="submission" date="2021-05" db="EMBL/GenBank/DDBJ databases">
        <title>A Polyphasic approach of four new species of the genus Ohtaekwangia: Ohtaekwangia histidinii sp. nov., Ohtaekwangia cretensis sp. nov., Ohtaekwangia indiensis sp. nov., Ohtaekwangia reichenbachii sp. nov. from diverse environment.</title>
        <authorList>
            <person name="Octaviana S."/>
        </authorList>
    </citation>
    <scope>NUCLEOTIDE SEQUENCE [LARGE SCALE GENOMIC DNA]</scope>
    <source>
        <strain evidence="2 3">PWU4</strain>
    </source>
</reference>
<dbReference type="AlphaFoldDB" id="A0AAP2GPX0"/>
<feature type="domain" description="DUF4440" evidence="1">
    <location>
        <begin position="42"/>
        <end position="150"/>
    </location>
</feature>
<dbReference type="EMBL" id="JAHESF010000014">
    <property type="protein sequence ID" value="MBT1698380.1"/>
    <property type="molecule type" value="Genomic_DNA"/>
</dbReference>
<dbReference type="Proteomes" id="UP001319200">
    <property type="component" value="Unassembled WGS sequence"/>
</dbReference>
<dbReference type="RefSeq" id="WP_254164474.1">
    <property type="nucleotide sequence ID" value="NZ_JAHESF010000014.1"/>
</dbReference>
<comment type="caution">
    <text evidence="2">The sequence shown here is derived from an EMBL/GenBank/DDBJ whole genome shotgun (WGS) entry which is preliminary data.</text>
</comment>
<evidence type="ECO:0000313" key="2">
    <source>
        <dbReference type="EMBL" id="MBT1698380.1"/>
    </source>
</evidence>
<keyword evidence="3" id="KW-1185">Reference proteome</keyword>
<name>A0AAP2GPX0_9BACT</name>
<dbReference type="Gene3D" id="3.10.450.50">
    <property type="match status" value="1"/>
</dbReference>
<sequence length="163" mass="18064">MEKRLIDVALLACLIPLVITCGSKQEESIASPIDKDKIKKEIQAKENKFAELYNTGQLKSIGYYAEDAISFSQNKAPLVGKPAIIEYLRAGIDSSSRGNKIAFTTNEVFISNDGNQVVEIGYYNLADSTNVSINTGHYMVLFEKRNGNYVVLRDMSACDMPLQ</sequence>